<protein>
    <submittedName>
        <fullName evidence="1">Uncharacterized protein</fullName>
    </submittedName>
</protein>
<sequence>PGLVVAGSAPRTTKGTTRAKIAKIQILLIPIFPRITK</sequence>
<name>X0X4W7_9ZZZZ</name>
<feature type="non-terminal residue" evidence="1">
    <location>
        <position position="1"/>
    </location>
</feature>
<evidence type="ECO:0000313" key="1">
    <source>
        <dbReference type="EMBL" id="GAG20026.1"/>
    </source>
</evidence>
<proteinExistence type="predicted"/>
<organism evidence="1">
    <name type="scientific">marine sediment metagenome</name>
    <dbReference type="NCBI Taxonomy" id="412755"/>
    <lineage>
        <taxon>unclassified sequences</taxon>
        <taxon>metagenomes</taxon>
        <taxon>ecological metagenomes</taxon>
    </lineage>
</organism>
<dbReference type="EMBL" id="BARS01035570">
    <property type="protein sequence ID" value="GAG20026.1"/>
    <property type="molecule type" value="Genomic_DNA"/>
</dbReference>
<dbReference type="AlphaFoldDB" id="X0X4W7"/>
<gene>
    <name evidence="1" type="ORF">S01H1_54787</name>
</gene>
<accession>X0X4W7</accession>
<reference evidence="1" key="1">
    <citation type="journal article" date="2014" name="Front. Microbiol.">
        <title>High frequency of phylogenetically diverse reductive dehalogenase-homologous genes in deep subseafloor sedimentary metagenomes.</title>
        <authorList>
            <person name="Kawai M."/>
            <person name="Futagami T."/>
            <person name="Toyoda A."/>
            <person name="Takaki Y."/>
            <person name="Nishi S."/>
            <person name="Hori S."/>
            <person name="Arai W."/>
            <person name="Tsubouchi T."/>
            <person name="Morono Y."/>
            <person name="Uchiyama I."/>
            <person name="Ito T."/>
            <person name="Fujiyama A."/>
            <person name="Inagaki F."/>
            <person name="Takami H."/>
        </authorList>
    </citation>
    <scope>NUCLEOTIDE SEQUENCE</scope>
    <source>
        <strain evidence="1">Expedition CK06-06</strain>
    </source>
</reference>
<comment type="caution">
    <text evidence="1">The sequence shown here is derived from an EMBL/GenBank/DDBJ whole genome shotgun (WGS) entry which is preliminary data.</text>
</comment>